<dbReference type="KEGG" id="cpoc:100719951"/>
<dbReference type="InterPro" id="IPR035500">
    <property type="entry name" value="NHR-like_dom_sf"/>
</dbReference>
<dbReference type="GO" id="GO:0000978">
    <property type="term" value="F:RNA polymerase II cis-regulatory region sequence-specific DNA binding"/>
    <property type="evidence" value="ECO:0007669"/>
    <property type="project" value="Ensembl"/>
</dbReference>
<dbReference type="GO" id="GO:0031490">
    <property type="term" value="F:chromatin DNA binding"/>
    <property type="evidence" value="ECO:0007669"/>
    <property type="project" value="Ensembl"/>
</dbReference>
<dbReference type="GO" id="GO:0001228">
    <property type="term" value="F:DNA-binding transcription activator activity, RNA polymerase II-specific"/>
    <property type="evidence" value="ECO:0007669"/>
    <property type="project" value="Ensembl"/>
</dbReference>
<dbReference type="GO" id="GO:0004879">
    <property type="term" value="F:nuclear receptor activity"/>
    <property type="evidence" value="ECO:0007669"/>
    <property type="project" value="Ensembl"/>
</dbReference>
<dbReference type="GO" id="GO:0000122">
    <property type="term" value="P:negative regulation of transcription by RNA polymerase II"/>
    <property type="evidence" value="ECO:0007669"/>
    <property type="project" value="Ensembl"/>
</dbReference>
<reference evidence="18" key="2">
    <citation type="submission" date="2025-08" db="UniProtKB">
        <authorList>
            <consortium name="Ensembl"/>
        </authorList>
    </citation>
    <scope>IDENTIFICATION</scope>
    <source>
        <strain evidence="18">2N</strain>
    </source>
</reference>
<dbReference type="OrthoDB" id="5837785at2759"/>
<dbReference type="GO" id="GO:0010875">
    <property type="term" value="P:positive regulation of cholesterol efflux"/>
    <property type="evidence" value="ECO:0007669"/>
    <property type="project" value="Ensembl"/>
</dbReference>
<evidence type="ECO:0000259" key="16">
    <source>
        <dbReference type="PROSITE" id="PS51030"/>
    </source>
</evidence>
<feature type="compositionally biased region" description="Low complexity" evidence="15">
    <location>
        <begin position="190"/>
        <end position="201"/>
    </location>
</feature>
<evidence type="ECO:0000256" key="12">
    <source>
        <dbReference type="ARBA" id="ARBA00023170"/>
    </source>
</evidence>
<evidence type="ECO:0000259" key="17">
    <source>
        <dbReference type="PROSITE" id="PS51843"/>
    </source>
</evidence>
<evidence type="ECO:0000256" key="10">
    <source>
        <dbReference type="ARBA" id="ARBA00023159"/>
    </source>
</evidence>
<dbReference type="GO" id="GO:0120163">
    <property type="term" value="P:negative regulation of cold-induced thermogenesis"/>
    <property type="evidence" value="ECO:0007669"/>
    <property type="project" value="Ensembl"/>
</dbReference>
<keyword evidence="10" id="KW-0010">Activator</keyword>
<keyword evidence="6 14" id="KW-0862">Zinc</keyword>
<dbReference type="STRING" id="10141.ENSCPOP00000032644"/>
<keyword evidence="8 14" id="KW-0805">Transcription regulation</keyword>
<evidence type="ECO:0000256" key="8">
    <source>
        <dbReference type="ARBA" id="ARBA00023015"/>
    </source>
</evidence>
<dbReference type="GO" id="GO:0045723">
    <property type="term" value="P:positive regulation of fatty acid biosynthetic process"/>
    <property type="evidence" value="ECO:0007669"/>
    <property type="project" value="Ensembl"/>
</dbReference>
<dbReference type="PRINTS" id="PR00047">
    <property type="entry name" value="STROIDFINGER"/>
</dbReference>
<evidence type="ECO:0000256" key="15">
    <source>
        <dbReference type="SAM" id="MobiDB-lite"/>
    </source>
</evidence>
<dbReference type="GO" id="GO:0034191">
    <property type="term" value="F:apolipoprotein A-I receptor binding"/>
    <property type="evidence" value="ECO:0007669"/>
    <property type="project" value="Ensembl"/>
</dbReference>
<dbReference type="InterPro" id="IPR001628">
    <property type="entry name" value="Znf_hrmn_rcpt"/>
</dbReference>
<feature type="region of interest" description="Disordered" evidence="15">
    <location>
        <begin position="1"/>
        <end position="55"/>
    </location>
</feature>
<evidence type="ECO:0000256" key="3">
    <source>
        <dbReference type="ARBA" id="ARBA00008092"/>
    </source>
</evidence>
<comment type="similarity">
    <text evidence="3">Belongs to the nuclear hormone receptor family. NR1 subfamily.</text>
</comment>
<organism evidence="18 19">
    <name type="scientific">Cavia porcellus</name>
    <name type="common">Guinea pig</name>
    <dbReference type="NCBI Taxonomy" id="10141"/>
    <lineage>
        <taxon>Eukaryota</taxon>
        <taxon>Metazoa</taxon>
        <taxon>Chordata</taxon>
        <taxon>Craniata</taxon>
        <taxon>Vertebrata</taxon>
        <taxon>Euteleostomi</taxon>
        <taxon>Mammalia</taxon>
        <taxon>Eutheria</taxon>
        <taxon>Euarchontoglires</taxon>
        <taxon>Glires</taxon>
        <taxon>Rodentia</taxon>
        <taxon>Hystricomorpha</taxon>
        <taxon>Caviidae</taxon>
        <taxon>Cavia</taxon>
    </lineage>
</organism>
<dbReference type="InterPro" id="IPR013088">
    <property type="entry name" value="Znf_NHR/GATA"/>
</dbReference>
<dbReference type="Ensembl" id="ENSCPOT00000041556.1">
    <property type="protein sequence ID" value="ENSCPOP00000032644.1"/>
    <property type="gene ID" value="ENSCPOG00000002835.4"/>
</dbReference>
<dbReference type="PANTHER" id="PTHR24082:SF316">
    <property type="entry name" value="OXYSTEROLS RECEPTOR LXR-BETA"/>
    <property type="match status" value="1"/>
</dbReference>
<evidence type="ECO:0000256" key="11">
    <source>
        <dbReference type="ARBA" id="ARBA00023163"/>
    </source>
</evidence>
<dbReference type="GeneTree" id="ENSGT00940000161465"/>
<dbReference type="PRINTS" id="PR00398">
    <property type="entry name" value="STRDHORMONER"/>
</dbReference>
<dbReference type="GO" id="GO:0046965">
    <property type="term" value="F:nuclear retinoid X receptor binding"/>
    <property type="evidence" value="ECO:0007669"/>
    <property type="project" value="Ensembl"/>
</dbReference>
<dbReference type="CDD" id="cd06954">
    <property type="entry name" value="NR_LBD_LXR"/>
    <property type="match status" value="1"/>
</dbReference>
<dbReference type="SMART" id="SM00399">
    <property type="entry name" value="ZnF_C4"/>
    <property type="match status" value="1"/>
</dbReference>
<dbReference type="InterPro" id="IPR000536">
    <property type="entry name" value="Nucl_hrmn_rcpt_lig-bd"/>
</dbReference>
<accession>A0A286Y500</accession>
<evidence type="ECO:0000256" key="5">
    <source>
        <dbReference type="ARBA" id="ARBA00022771"/>
    </source>
</evidence>
<dbReference type="GO" id="GO:0030154">
    <property type="term" value="P:cell differentiation"/>
    <property type="evidence" value="ECO:0007669"/>
    <property type="project" value="TreeGrafter"/>
</dbReference>
<dbReference type="GO" id="GO:0090108">
    <property type="term" value="P:positive regulation of high-density lipoprotein particle assembly"/>
    <property type="evidence" value="ECO:0007669"/>
    <property type="project" value="Ensembl"/>
</dbReference>
<dbReference type="GO" id="GO:0090187">
    <property type="term" value="P:positive regulation of pancreatic juice secretion"/>
    <property type="evidence" value="ECO:0007669"/>
    <property type="project" value="Ensembl"/>
</dbReference>
<dbReference type="InParanoid" id="A0A286Y500"/>
<keyword evidence="12 14" id="KW-0675">Receptor</keyword>
<dbReference type="GeneID" id="100719951"/>
<protein>
    <submittedName>
        <fullName evidence="18">Nuclear receptor subfamily 1 group H member 2</fullName>
    </submittedName>
</protein>
<dbReference type="InterPro" id="IPR023257">
    <property type="entry name" value="Liver_X_rcpt"/>
</dbReference>
<dbReference type="SUPFAM" id="SSF48508">
    <property type="entry name" value="Nuclear receptor ligand-binding domain"/>
    <property type="match status" value="1"/>
</dbReference>
<dbReference type="GO" id="GO:0042632">
    <property type="term" value="P:cholesterol homeostasis"/>
    <property type="evidence" value="ECO:0007669"/>
    <property type="project" value="Ensembl"/>
</dbReference>
<evidence type="ECO:0000256" key="4">
    <source>
        <dbReference type="ARBA" id="ARBA00022723"/>
    </source>
</evidence>
<dbReference type="PANTHER" id="PTHR24082">
    <property type="entry name" value="NUCLEAR HORMONE RECEPTOR"/>
    <property type="match status" value="1"/>
</dbReference>
<dbReference type="AlphaFoldDB" id="A0A286Y500"/>
<dbReference type="SUPFAM" id="SSF57716">
    <property type="entry name" value="Glucocorticoid receptor-like (DNA-binding domain)"/>
    <property type="match status" value="1"/>
</dbReference>
<keyword evidence="13 14" id="KW-0539">Nucleus</keyword>
<dbReference type="SMART" id="SM00430">
    <property type="entry name" value="HOLI"/>
    <property type="match status" value="1"/>
</dbReference>
<dbReference type="VEuPathDB" id="HostDB:ENSCPOG00000002835"/>
<feature type="compositionally biased region" description="Polar residues" evidence="15">
    <location>
        <begin position="1"/>
        <end position="14"/>
    </location>
</feature>
<dbReference type="FunCoup" id="A0A286Y500">
    <property type="interactions" value="1860"/>
</dbReference>
<dbReference type="GO" id="GO:0045861">
    <property type="term" value="P:negative regulation of proteolysis"/>
    <property type="evidence" value="ECO:0007669"/>
    <property type="project" value="Ensembl"/>
</dbReference>
<feature type="compositionally biased region" description="Pro residues" evidence="15">
    <location>
        <begin position="36"/>
        <end position="45"/>
    </location>
</feature>
<keyword evidence="19" id="KW-1185">Reference proteome</keyword>
<evidence type="ECO:0000256" key="7">
    <source>
        <dbReference type="ARBA" id="ARBA00022843"/>
    </source>
</evidence>
<dbReference type="RefSeq" id="XP_013003335.1">
    <property type="nucleotide sequence ID" value="XM_013147881.3"/>
</dbReference>
<keyword evidence="4 14" id="KW-0479">Metal-binding</keyword>
<dbReference type="OMA" id="PCKEEMS"/>
<evidence type="ECO:0000256" key="13">
    <source>
        <dbReference type="ARBA" id="ARBA00023242"/>
    </source>
</evidence>
<reference evidence="19" key="1">
    <citation type="journal article" date="2011" name="Nature">
        <title>A high-resolution map of human evolutionary constraint using 29 mammals.</title>
        <authorList>
            <person name="Lindblad-Toh K."/>
            <person name="Garber M."/>
            <person name="Zuk O."/>
            <person name="Lin M.F."/>
            <person name="Parker B.J."/>
            <person name="Washietl S."/>
            <person name="Kheradpour P."/>
            <person name="Ernst J."/>
            <person name="Jordan G."/>
            <person name="Mauceli E."/>
            <person name="Ward L.D."/>
            <person name="Lowe C.B."/>
            <person name="Holloway A.K."/>
            <person name="Clamp M."/>
            <person name="Gnerre S."/>
            <person name="Alfoldi J."/>
            <person name="Beal K."/>
            <person name="Chang J."/>
            <person name="Clawson H."/>
            <person name="Cuff J."/>
            <person name="Di Palma F."/>
            <person name="Fitzgerald S."/>
            <person name="Flicek P."/>
            <person name="Guttman M."/>
            <person name="Hubisz M.J."/>
            <person name="Jaffe D.B."/>
            <person name="Jungreis I."/>
            <person name="Kent W.J."/>
            <person name="Kostka D."/>
            <person name="Lara M."/>
            <person name="Martins A.L."/>
            <person name="Massingham T."/>
            <person name="Moltke I."/>
            <person name="Raney B.J."/>
            <person name="Rasmussen M.D."/>
            <person name="Robinson J."/>
            <person name="Stark A."/>
            <person name="Vilella A.J."/>
            <person name="Wen J."/>
            <person name="Xie X."/>
            <person name="Zody M.C."/>
            <person name="Baldwin J."/>
            <person name="Bloom T."/>
            <person name="Chin C.W."/>
            <person name="Heiman D."/>
            <person name="Nicol R."/>
            <person name="Nusbaum C."/>
            <person name="Young S."/>
            <person name="Wilkinson J."/>
            <person name="Worley K.C."/>
            <person name="Kovar C.L."/>
            <person name="Muzny D.M."/>
            <person name="Gibbs R.A."/>
            <person name="Cree A."/>
            <person name="Dihn H.H."/>
            <person name="Fowler G."/>
            <person name="Jhangiani S."/>
            <person name="Joshi V."/>
            <person name="Lee S."/>
            <person name="Lewis L.R."/>
            <person name="Nazareth L.V."/>
            <person name="Okwuonu G."/>
            <person name="Santibanez J."/>
            <person name="Warren W.C."/>
            <person name="Mardis E.R."/>
            <person name="Weinstock G.M."/>
            <person name="Wilson R.K."/>
            <person name="Delehaunty K."/>
            <person name="Dooling D."/>
            <person name="Fronik C."/>
            <person name="Fulton L."/>
            <person name="Fulton B."/>
            <person name="Graves T."/>
            <person name="Minx P."/>
            <person name="Sodergren E."/>
            <person name="Birney E."/>
            <person name="Margulies E.H."/>
            <person name="Herrero J."/>
            <person name="Green E.D."/>
            <person name="Haussler D."/>
            <person name="Siepel A."/>
            <person name="Goldman N."/>
            <person name="Pollard K.S."/>
            <person name="Pedersen J.S."/>
            <person name="Lander E.S."/>
            <person name="Kellis M."/>
        </authorList>
    </citation>
    <scope>NUCLEOTIDE SEQUENCE [LARGE SCALE GENOMIC DNA]</scope>
    <source>
        <strain evidence="19">2N</strain>
    </source>
</reference>
<keyword evidence="5 14" id="KW-0863">Zinc-finger</keyword>
<dbReference type="FunFam" id="1.10.565.10:FF:000014">
    <property type="entry name" value="Oxysterols receptor LXR-alpha isoform 1"/>
    <property type="match status" value="1"/>
</dbReference>
<dbReference type="GO" id="GO:0032369">
    <property type="term" value="P:negative regulation of lipid transport"/>
    <property type="evidence" value="ECO:0007669"/>
    <property type="project" value="Ensembl"/>
</dbReference>
<dbReference type="GO" id="GO:0008270">
    <property type="term" value="F:zinc ion binding"/>
    <property type="evidence" value="ECO:0007669"/>
    <property type="project" value="UniProtKB-KW"/>
</dbReference>
<dbReference type="EMBL" id="AAKN02046401">
    <property type="status" value="NOT_ANNOTATED_CDS"/>
    <property type="molecule type" value="Genomic_DNA"/>
</dbReference>
<evidence type="ECO:0000256" key="2">
    <source>
        <dbReference type="ARBA" id="ARBA00004496"/>
    </source>
</evidence>
<dbReference type="GO" id="GO:0048550">
    <property type="term" value="P:negative regulation of pinocytosis"/>
    <property type="evidence" value="ECO:0007669"/>
    <property type="project" value="Ensembl"/>
</dbReference>
<dbReference type="Pfam" id="PF00104">
    <property type="entry name" value="Hormone_recep"/>
    <property type="match status" value="1"/>
</dbReference>
<keyword evidence="11 14" id="KW-0804">Transcription</keyword>
<feature type="region of interest" description="Disordered" evidence="15">
    <location>
        <begin position="169"/>
        <end position="218"/>
    </location>
</feature>
<dbReference type="GO" id="GO:0051117">
    <property type="term" value="F:ATPase binding"/>
    <property type="evidence" value="ECO:0007669"/>
    <property type="project" value="Ensembl"/>
</dbReference>
<feature type="domain" description="NR LBD" evidence="17">
    <location>
        <begin position="225"/>
        <end position="463"/>
    </location>
</feature>
<dbReference type="PROSITE" id="PS51030">
    <property type="entry name" value="NUCLEAR_REC_DBD_2"/>
    <property type="match status" value="1"/>
</dbReference>
<dbReference type="GO" id="GO:0090575">
    <property type="term" value="C:RNA polymerase II transcription regulator complex"/>
    <property type="evidence" value="ECO:0007669"/>
    <property type="project" value="Ensembl"/>
</dbReference>
<dbReference type="Bgee" id="ENSCPOG00000002835">
    <property type="expression patterns" value="Expressed in thyroid gland and 13 other cell types or tissues"/>
</dbReference>
<gene>
    <name evidence="18" type="primary">NR1H2</name>
</gene>
<dbReference type="InterPro" id="IPR050234">
    <property type="entry name" value="Nuclear_hormone_rcpt_NR1"/>
</dbReference>
<feature type="domain" description="Nuclear receptor" evidence="16">
    <location>
        <begin position="84"/>
        <end position="161"/>
    </location>
</feature>
<name>A0A286Y500_CAVPO</name>
<dbReference type="Gene3D" id="3.30.50.10">
    <property type="entry name" value="Erythroid Transcription Factor GATA-1, subunit A"/>
    <property type="match status" value="1"/>
</dbReference>
<evidence type="ECO:0000256" key="14">
    <source>
        <dbReference type="RuleBase" id="RU004334"/>
    </source>
</evidence>
<dbReference type="GO" id="GO:1903573">
    <property type="term" value="P:negative regulation of response to endoplasmic reticulum stress"/>
    <property type="evidence" value="ECO:0007669"/>
    <property type="project" value="Ensembl"/>
</dbReference>
<dbReference type="PROSITE" id="PS51843">
    <property type="entry name" value="NR_LBD"/>
    <property type="match status" value="1"/>
</dbReference>
<dbReference type="GO" id="GO:1902895">
    <property type="term" value="P:positive regulation of miRNA transcription"/>
    <property type="evidence" value="ECO:0007669"/>
    <property type="project" value="Ensembl"/>
</dbReference>
<dbReference type="CTD" id="7376"/>
<dbReference type="GO" id="GO:0010867">
    <property type="term" value="P:positive regulation of triglyceride biosynthetic process"/>
    <property type="evidence" value="ECO:0007669"/>
    <property type="project" value="Ensembl"/>
</dbReference>
<dbReference type="PROSITE" id="PS00031">
    <property type="entry name" value="NUCLEAR_REC_DBD_1"/>
    <property type="match status" value="1"/>
</dbReference>
<sequence length="463" mass="51396">MSSPTTSSGDTPQPGNAPPQPSTSSSSPTIKKEGPEPWPEGPDPDVPGSDGASSACIVVILEPDEEPEPERKRKKGPAPKMLGHELCRVCGDKASGFHYNVLSCEGCKGFFRRSVVHGGAGRYVCRGGGTCQMDAFMRRKCQQCRLRKCKEAGMREQCVLSEEQIRKKKIQKQQQQQQQPPPQQPLPVEPGSSSSSTSGPGTSPGGSEAGSQGPGEGEGIQLTAAQELMIQQLVAAQLQCNKRSFSDQPKVTPWPLGADPQSRDARQQRFAHFTELAIISVQEIVDFAKQVPGFLQLGREDQIALLKASTIEIMLLETARRYNHETECITFLKDFTYSKDDFHRAGLQVEFINPIFEFSRAMRRLGLDDAEYALLIAINIFSADRPNVQEPSRVEALQQPYVEALLSYTRIKRPQDQLRFPRMLMKLVSLRTLSSVHSEQVFALRLQDKKLPPLLSEIWDVHE</sequence>
<dbReference type="Pfam" id="PF00105">
    <property type="entry name" value="zf-C4"/>
    <property type="match status" value="1"/>
</dbReference>
<evidence type="ECO:0000256" key="6">
    <source>
        <dbReference type="ARBA" id="ARBA00022833"/>
    </source>
</evidence>
<dbReference type="GO" id="GO:0010884">
    <property type="term" value="P:positive regulation of lipid storage"/>
    <property type="evidence" value="ECO:0007669"/>
    <property type="project" value="Ensembl"/>
</dbReference>
<dbReference type="Gene3D" id="1.10.565.10">
    <property type="entry name" value="Retinoid X Receptor"/>
    <property type="match status" value="1"/>
</dbReference>
<feature type="compositionally biased region" description="Gly residues" evidence="15">
    <location>
        <begin position="202"/>
        <end position="218"/>
    </location>
</feature>
<keyword evidence="7" id="KW-0832">Ubl conjugation</keyword>
<dbReference type="GO" id="GO:0005737">
    <property type="term" value="C:cytoplasm"/>
    <property type="evidence" value="ECO:0007669"/>
    <property type="project" value="UniProtKB-SubCell"/>
</dbReference>
<dbReference type="PRINTS" id="PR02034">
    <property type="entry name" value="LIVERXRECPTR"/>
</dbReference>
<dbReference type="GO" id="GO:0010887">
    <property type="term" value="P:negative regulation of cholesterol storage"/>
    <property type="evidence" value="ECO:0007669"/>
    <property type="project" value="Ensembl"/>
</dbReference>
<dbReference type="Proteomes" id="UP000005447">
    <property type="component" value="Unassembled WGS sequence"/>
</dbReference>
<dbReference type="GO" id="GO:0036151">
    <property type="term" value="P:phosphatidylcholine acyl-chain remodeling"/>
    <property type="evidence" value="ECO:0007669"/>
    <property type="project" value="Ensembl"/>
</dbReference>
<dbReference type="eggNOG" id="KOG3575">
    <property type="taxonomic scope" value="Eukaryota"/>
</dbReference>
<dbReference type="FunFam" id="3.30.50.10:FF:000017">
    <property type="entry name" value="Oxysterols receptor LXR-alpha isoform 1"/>
    <property type="match status" value="1"/>
</dbReference>
<evidence type="ECO:0000313" key="19">
    <source>
        <dbReference type="Proteomes" id="UP000005447"/>
    </source>
</evidence>
<keyword evidence="9 14" id="KW-0238">DNA-binding</keyword>
<evidence type="ECO:0000256" key="9">
    <source>
        <dbReference type="ARBA" id="ARBA00023125"/>
    </source>
</evidence>
<dbReference type="GO" id="GO:0090340">
    <property type="term" value="P:positive regulation of secretion of lysosomal enzymes"/>
    <property type="evidence" value="ECO:0007669"/>
    <property type="project" value="Ensembl"/>
</dbReference>
<feature type="compositionally biased region" description="Pro residues" evidence="15">
    <location>
        <begin position="179"/>
        <end position="188"/>
    </location>
</feature>
<reference evidence="18" key="3">
    <citation type="submission" date="2025-09" db="UniProtKB">
        <authorList>
            <consortium name="Ensembl"/>
        </authorList>
    </citation>
    <scope>IDENTIFICATION</scope>
    <source>
        <strain evidence="18">2N</strain>
    </source>
</reference>
<proteinExistence type="inferred from homology"/>
<evidence type="ECO:0000256" key="1">
    <source>
        <dbReference type="ARBA" id="ARBA00004123"/>
    </source>
</evidence>
<dbReference type="InterPro" id="IPR001723">
    <property type="entry name" value="Nuclear_hrmn_rcpt"/>
</dbReference>
<comment type="subcellular location">
    <subcellularLocation>
        <location evidence="2">Cytoplasm</location>
    </subcellularLocation>
    <subcellularLocation>
        <location evidence="1 14">Nucleus</location>
    </subcellularLocation>
</comment>
<evidence type="ECO:0000313" key="18">
    <source>
        <dbReference type="Ensembl" id="ENSCPOP00000032644.1"/>
    </source>
</evidence>